<dbReference type="InterPro" id="IPR029058">
    <property type="entry name" value="AB_hydrolase_fold"/>
</dbReference>
<dbReference type="Gene3D" id="3.40.50.1820">
    <property type="entry name" value="alpha/beta hydrolase"/>
    <property type="match status" value="1"/>
</dbReference>
<evidence type="ECO:0000256" key="1">
    <source>
        <dbReference type="ARBA" id="ARBA00022487"/>
    </source>
</evidence>
<dbReference type="AlphaFoldDB" id="A0AAE4AMV2"/>
<dbReference type="Pfam" id="PF13469">
    <property type="entry name" value="Sulfotransfer_3"/>
    <property type="match status" value="1"/>
</dbReference>
<dbReference type="GO" id="GO:0052689">
    <property type="term" value="F:carboxylic ester hydrolase activity"/>
    <property type="evidence" value="ECO:0007669"/>
    <property type="project" value="UniProtKB-KW"/>
</dbReference>
<accession>A0AAE4AMV2</accession>
<evidence type="ECO:0000256" key="3">
    <source>
        <dbReference type="ARBA" id="ARBA00022801"/>
    </source>
</evidence>
<dbReference type="SUPFAM" id="SSF52540">
    <property type="entry name" value="P-loop containing nucleoside triphosphate hydrolases"/>
    <property type="match status" value="1"/>
</dbReference>
<proteinExistence type="predicted"/>
<keyword evidence="1" id="KW-0719">Serine esterase</keyword>
<gene>
    <name evidence="5" type="ORF">J3R75_000897</name>
</gene>
<dbReference type="EMBL" id="JAUSVL010000001">
    <property type="protein sequence ID" value="MDQ0288790.1"/>
    <property type="molecule type" value="Genomic_DNA"/>
</dbReference>
<evidence type="ECO:0000259" key="4">
    <source>
        <dbReference type="Pfam" id="PF22244"/>
    </source>
</evidence>
<comment type="caution">
    <text evidence="5">The sequence shown here is derived from an EMBL/GenBank/DDBJ whole genome shotgun (WGS) entry which is preliminary data.</text>
</comment>
<dbReference type="Proteomes" id="UP001238163">
    <property type="component" value="Unassembled WGS sequence"/>
</dbReference>
<keyword evidence="6" id="KW-1185">Reference proteome</keyword>
<feature type="domain" description="4-O-methyl-glucuronoyl methylesterase-like" evidence="4">
    <location>
        <begin position="475"/>
        <end position="624"/>
    </location>
</feature>
<reference evidence="5" key="1">
    <citation type="submission" date="2023-07" db="EMBL/GenBank/DDBJ databases">
        <title>Genomic Encyclopedia of Type Strains, Phase IV (KMG-IV): sequencing the most valuable type-strain genomes for metagenomic binning, comparative biology and taxonomic classification.</title>
        <authorList>
            <person name="Goeker M."/>
        </authorList>
    </citation>
    <scope>NUCLEOTIDE SEQUENCE</scope>
    <source>
        <strain evidence="5">DSM 24202</strain>
    </source>
</reference>
<organism evidence="5 6">
    <name type="scientific">Oligosphaera ethanolica</name>
    <dbReference type="NCBI Taxonomy" id="760260"/>
    <lineage>
        <taxon>Bacteria</taxon>
        <taxon>Pseudomonadati</taxon>
        <taxon>Lentisphaerota</taxon>
        <taxon>Oligosphaeria</taxon>
        <taxon>Oligosphaerales</taxon>
        <taxon>Oligosphaeraceae</taxon>
        <taxon>Oligosphaera</taxon>
    </lineage>
</organism>
<evidence type="ECO:0000313" key="5">
    <source>
        <dbReference type="EMBL" id="MDQ0288790.1"/>
    </source>
</evidence>
<dbReference type="Pfam" id="PF22244">
    <property type="entry name" value="GCE_fung"/>
    <property type="match status" value="1"/>
</dbReference>
<dbReference type="InterPro" id="IPR027417">
    <property type="entry name" value="P-loop_NTPase"/>
</dbReference>
<protein>
    <recommendedName>
        <fullName evidence="4">4-O-methyl-glucuronoyl methylesterase-like domain-containing protein</fullName>
    </recommendedName>
</protein>
<keyword evidence="2" id="KW-0732">Signal</keyword>
<sequence>MPLNSPTHFSTNHPSISMSLITIIGRGHSGTRAISNTLAASGVYMGEPLNGSWDLVPPQDMYDACRVFAKYVDWRGGLSWDWQRAFAAEPPPEFVRLIKSYLKSVLASNAEHKGWKIPETTLCFPWIHKLFPEAKYIFWIRNPRDCIIGNHVTDDMRHFGIDYPDTVDERERRAISWRYQYDLVKACAKPDQWIEVRLEDFVLKQDETLKRLETFLGFPLVKIPVKPEAVGRWLIDDQDTNTRTNYYDMFEPAMREYKYEMPAATASKTAAFTPNYEETKVPAYTLPELLRRNNGTVVENKEQWPARRAEILDVIASQQFGRMPTKQLPCRFTVVEEGEAFAGKARRQQLRVFFSDAPQPAMDLLVYSPKNASGPVPAFLGLNFHGNHTVAADPDIILAAGWYRNNADYGVSDNKANAASRGKATETWSAEYLVEQGFALATAYCGSIDPDVDDGFHNGVHPLFQAPGWTGRADDEWGTIGAWAWGLSRGLDAIEKLCPAIDAKRVAVIGHSRLGKTALWAGANDPRFAMIVSVQAGCGGGALARRRFGETIWRITTAFPHWFCQNYNRYQDAEATMPFDQHMLVALAAPRPLYISSAADDLWADPKGEFLALKNAEPAYALFGKNGLGRDVLPPLNTPIGDNIGYHLRPGKHAVTRYDWEAYVAFAKKHLG</sequence>
<dbReference type="Gene3D" id="3.40.50.300">
    <property type="entry name" value="P-loop containing nucleotide triphosphate hydrolases"/>
    <property type="match status" value="1"/>
</dbReference>
<evidence type="ECO:0000256" key="2">
    <source>
        <dbReference type="ARBA" id="ARBA00022729"/>
    </source>
</evidence>
<name>A0AAE4AMV2_9BACT</name>
<evidence type="ECO:0000313" key="6">
    <source>
        <dbReference type="Proteomes" id="UP001238163"/>
    </source>
</evidence>
<dbReference type="RefSeq" id="WP_307260122.1">
    <property type="nucleotide sequence ID" value="NZ_JAUSVL010000001.1"/>
</dbReference>
<dbReference type="SUPFAM" id="SSF53474">
    <property type="entry name" value="alpha/beta-Hydrolases"/>
    <property type="match status" value="1"/>
</dbReference>
<keyword evidence="3" id="KW-0378">Hydrolase</keyword>
<dbReference type="InterPro" id="IPR054579">
    <property type="entry name" value="GCE-like_dom"/>
</dbReference>